<keyword evidence="2" id="KW-1185">Reference proteome</keyword>
<organism evidence="1 2">
    <name type="scientific">Xenorhabdus khoisanae</name>
    <dbReference type="NCBI Taxonomy" id="880157"/>
    <lineage>
        <taxon>Bacteria</taxon>
        <taxon>Pseudomonadati</taxon>
        <taxon>Pseudomonadota</taxon>
        <taxon>Gammaproteobacteria</taxon>
        <taxon>Enterobacterales</taxon>
        <taxon>Morganellaceae</taxon>
        <taxon>Xenorhabdus</taxon>
    </lineage>
</organism>
<evidence type="ECO:0000313" key="1">
    <source>
        <dbReference type="EMBL" id="KMJ43253.1"/>
    </source>
</evidence>
<protein>
    <submittedName>
        <fullName evidence="1">Uncharacterized protein</fullName>
    </submittedName>
</protein>
<gene>
    <name evidence="1" type="ORF">AB204_20740</name>
</gene>
<name>A0A0J5FLT2_9GAMM</name>
<reference evidence="1 2" key="1">
    <citation type="submission" date="2015-06" db="EMBL/GenBank/DDBJ databases">
        <title>Draft Whole-Genome Sequence of the Entomopathogenic Bacterium Xenorhabdus khoisanae.</title>
        <authorList>
            <person name="Naidoo S."/>
            <person name="Featherston J."/>
            <person name="Gray V.M."/>
        </authorList>
    </citation>
    <scope>NUCLEOTIDE SEQUENCE [LARGE SCALE GENOMIC DNA]</scope>
    <source>
        <strain evidence="1 2">MCB</strain>
    </source>
</reference>
<comment type="caution">
    <text evidence="1">The sequence shown here is derived from an EMBL/GenBank/DDBJ whole genome shotgun (WGS) entry which is preliminary data.</text>
</comment>
<proteinExistence type="predicted"/>
<sequence>MKKIDIAIVEIEKAIATYDKFSLFTTINQLNNFKEKLINLRNIIESGDIPQKTQRHLGMARVITDQWPFDNKLGNIIIDAELTYKNA</sequence>
<dbReference type="EMBL" id="LFCV01000263">
    <property type="protein sequence ID" value="KMJ43253.1"/>
    <property type="molecule type" value="Genomic_DNA"/>
</dbReference>
<accession>A0A0J5FLT2</accession>
<dbReference type="Proteomes" id="UP000036277">
    <property type="component" value="Unassembled WGS sequence"/>
</dbReference>
<dbReference type="PATRIC" id="fig|880157.4.peg.4509"/>
<evidence type="ECO:0000313" key="2">
    <source>
        <dbReference type="Proteomes" id="UP000036277"/>
    </source>
</evidence>
<dbReference type="AlphaFoldDB" id="A0A0J5FLT2"/>